<dbReference type="GeneID" id="92379819"/>
<accession>A0A1G4I224</accession>
<gene>
    <name evidence="1" type="ORF">TEOVI_000588000</name>
</gene>
<evidence type="ECO:0000313" key="1">
    <source>
        <dbReference type="EMBL" id="SCU65858.1"/>
    </source>
</evidence>
<dbReference type="Proteomes" id="UP000195570">
    <property type="component" value="Unassembled WGS sequence"/>
</dbReference>
<dbReference type="AlphaFoldDB" id="A0A1G4I224"/>
<protein>
    <submittedName>
        <fullName evidence="1">Trypanosomal VSG domain containing protein, putative</fullName>
    </submittedName>
</protein>
<dbReference type="EMBL" id="CZPT02000442">
    <property type="protein sequence ID" value="SCU65858.1"/>
    <property type="molecule type" value="Genomic_DNA"/>
</dbReference>
<proteinExistence type="predicted"/>
<name>A0A1G4I224_TRYEQ</name>
<reference evidence="1" key="1">
    <citation type="submission" date="2016-09" db="EMBL/GenBank/DDBJ databases">
        <authorList>
            <person name="Hebert L."/>
            <person name="Moumen B."/>
        </authorList>
    </citation>
    <scope>NUCLEOTIDE SEQUENCE [LARGE SCALE GENOMIC DNA]</scope>
    <source>
        <strain evidence="1">OVI</strain>
    </source>
</reference>
<dbReference type="RefSeq" id="XP_067077381.1">
    <property type="nucleotide sequence ID" value="XM_067221280.1"/>
</dbReference>
<sequence>MGTLRVCSAQTQNGNLCGGTTGAGTYGKGGTDTAAQALKVWETIKPLCEAAAVELETTEPAITTCIPGFKAALGAGITAAGDSALKLGNGAATTWCNDADSASACVEYIQKAAEGAVGKILRVKHATSRGCACTREVESSATNGCTNANAESKLNNIAKFGAFPFSAGGSCRQQRNSKT</sequence>
<dbReference type="VEuPathDB" id="TriTrypDB:TEOVI_000588000"/>
<evidence type="ECO:0000313" key="2">
    <source>
        <dbReference type="Proteomes" id="UP000195570"/>
    </source>
</evidence>
<comment type="caution">
    <text evidence="1">The sequence shown here is derived from an EMBL/GenBank/DDBJ whole genome shotgun (WGS) entry which is preliminary data.</text>
</comment>
<organism evidence="1 2">
    <name type="scientific">Trypanosoma equiperdum</name>
    <dbReference type="NCBI Taxonomy" id="5694"/>
    <lineage>
        <taxon>Eukaryota</taxon>
        <taxon>Discoba</taxon>
        <taxon>Euglenozoa</taxon>
        <taxon>Kinetoplastea</taxon>
        <taxon>Metakinetoplastina</taxon>
        <taxon>Trypanosomatida</taxon>
        <taxon>Trypanosomatidae</taxon>
        <taxon>Trypanosoma</taxon>
    </lineage>
</organism>
<keyword evidence="2" id="KW-1185">Reference proteome</keyword>